<keyword evidence="1" id="KW-0812">Transmembrane</keyword>
<organism evidence="2 3">
    <name type="scientific">Poriferisphaera corsica</name>
    <dbReference type="NCBI Taxonomy" id="2528020"/>
    <lineage>
        <taxon>Bacteria</taxon>
        <taxon>Pseudomonadati</taxon>
        <taxon>Planctomycetota</taxon>
        <taxon>Phycisphaerae</taxon>
        <taxon>Phycisphaerales</taxon>
        <taxon>Phycisphaeraceae</taxon>
        <taxon>Poriferisphaera</taxon>
    </lineage>
</organism>
<dbReference type="EMBL" id="CP036425">
    <property type="protein sequence ID" value="QDU35272.1"/>
    <property type="molecule type" value="Genomic_DNA"/>
</dbReference>
<keyword evidence="1" id="KW-0472">Membrane</keyword>
<evidence type="ECO:0000256" key="1">
    <source>
        <dbReference type="SAM" id="Phobius"/>
    </source>
</evidence>
<dbReference type="CDD" id="cd00350">
    <property type="entry name" value="rubredoxin_like"/>
    <property type="match status" value="1"/>
</dbReference>
<dbReference type="Proteomes" id="UP000317369">
    <property type="component" value="Chromosome"/>
</dbReference>
<sequence length="583" mass="67143">MAEEIGRVIRPMAEFVFDADVVDVEMKMAVKQIGAERGGVYVSESMRYLDLWSYGVHFWLEIVFGVGVLVLIWQLMRLWRRRGVLTDVRENEPYCRKCGYGLMGLEDDELFCPECGVEGIGEGGRERRVRRGRLIGERVVRWGAVAVVILMMTIVSLLWYGGENLSGQRGRWRWVETVAKWMGDHGSLAGYVNGQWDLRYSIRDIGVSRWLSIRSGLASRMIHQYGSDWLKGFTRWHEVWGGDLVVLDIQGDEVVRRPMIYDDGVSYAEYQYLGDSLDNGPNRVDVPEWFVWGDGLWYYEPIDEDYDNSDGHHAGRFYLVDGEAAMMRRFVATGIDDLLNESNGRDYGSEVRIFNTGYLNAADETQNRMMWRQYEVEKGVYLVHGEDDHYWDDWEVEEDVKTHVVMGFDLKRKQFASVMAVEKRGESAAYQAVVGDAWGRVKQAMGMIESRVDEKKVAALIEVIGEEWRDHEAIDAVVVEDMRRRSFEYSRGYKKNDFYDAGRRLLVDKDGRLYADESVDCSGEVVREIGRVAVHGVKVGGAILDDIGQLWIIGKHRNDIKGRCYAWVYDVSEVEWDTEVVLQ</sequence>
<keyword evidence="1" id="KW-1133">Transmembrane helix</keyword>
<dbReference type="RefSeq" id="WP_145080357.1">
    <property type="nucleotide sequence ID" value="NZ_CP036425.1"/>
</dbReference>
<dbReference type="AlphaFoldDB" id="A0A517YYG4"/>
<name>A0A517YYG4_9BACT</name>
<evidence type="ECO:0000313" key="3">
    <source>
        <dbReference type="Proteomes" id="UP000317369"/>
    </source>
</evidence>
<accession>A0A517YYG4</accession>
<feature type="transmembrane region" description="Helical" evidence="1">
    <location>
        <begin position="139"/>
        <end position="161"/>
    </location>
</feature>
<feature type="transmembrane region" description="Helical" evidence="1">
    <location>
        <begin position="51"/>
        <end position="73"/>
    </location>
</feature>
<proteinExistence type="predicted"/>
<gene>
    <name evidence="2" type="ORF">KS4_33530</name>
</gene>
<keyword evidence="3" id="KW-1185">Reference proteome</keyword>
<protein>
    <submittedName>
        <fullName evidence="2">Uncharacterized protein</fullName>
    </submittedName>
</protein>
<dbReference type="KEGG" id="pcor:KS4_33530"/>
<evidence type="ECO:0000313" key="2">
    <source>
        <dbReference type="EMBL" id="QDU35272.1"/>
    </source>
</evidence>
<reference evidence="2 3" key="1">
    <citation type="submission" date="2019-02" db="EMBL/GenBank/DDBJ databases">
        <title>Deep-cultivation of Planctomycetes and their phenomic and genomic characterization uncovers novel biology.</title>
        <authorList>
            <person name="Wiegand S."/>
            <person name="Jogler M."/>
            <person name="Boedeker C."/>
            <person name="Pinto D."/>
            <person name="Vollmers J."/>
            <person name="Rivas-Marin E."/>
            <person name="Kohn T."/>
            <person name="Peeters S.H."/>
            <person name="Heuer A."/>
            <person name="Rast P."/>
            <person name="Oberbeckmann S."/>
            <person name="Bunk B."/>
            <person name="Jeske O."/>
            <person name="Meyerdierks A."/>
            <person name="Storesund J.E."/>
            <person name="Kallscheuer N."/>
            <person name="Luecker S."/>
            <person name="Lage O.M."/>
            <person name="Pohl T."/>
            <person name="Merkel B.J."/>
            <person name="Hornburger P."/>
            <person name="Mueller R.-W."/>
            <person name="Bruemmer F."/>
            <person name="Labrenz M."/>
            <person name="Spormann A.M."/>
            <person name="Op den Camp H."/>
            <person name="Overmann J."/>
            <person name="Amann R."/>
            <person name="Jetten M.S.M."/>
            <person name="Mascher T."/>
            <person name="Medema M.H."/>
            <person name="Devos D.P."/>
            <person name="Kaster A.-K."/>
            <person name="Ovreas L."/>
            <person name="Rohde M."/>
            <person name="Galperin M.Y."/>
            <person name="Jogler C."/>
        </authorList>
    </citation>
    <scope>NUCLEOTIDE SEQUENCE [LARGE SCALE GENOMIC DNA]</scope>
    <source>
        <strain evidence="2 3">KS4</strain>
    </source>
</reference>